<sequence>LLSDVSDVNSVSPVNGSILNSNINKGLYIGKDQENNTFINTMSIDNPIKKVYPGDFDPALCVVLKTPNATIHPL</sequence>
<name>A0ABN7XIG2_GIGMA</name>
<dbReference type="Proteomes" id="UP000789901">
    <property type="component" value="Unassembled WGS sequence"/>
</dbReference>
<proteinExistence type="predicted"/>
<evidence type="ECO:0000313" key="1">
    <source>
        <dbReference type="EMBL" id="CAG8854631.1"/>
    </source>
</evidence>
<evidence type="ECO:0000313" key="2">
    <source>
        <dbReference type="Proteomes" id="UP000789901"/>
    </source>
</evidence>
<protein>
    <submittedName>
        <fullName evidence="1">14051_t:CDS:1</fullName>
    </submittedName>
</protein>
<organism evidence="1 2">
    <name type="scientific">Gigaspora margarita</name>
    <dbReference type="NCBI Taxonomy" id="4874"/>
    <lineage>
        <taxon>Eukaryota</taxon>
        <taxon>Fungi</taxon>
        <taxon>Fungi incertae sedis</taxon>
        <taxon>Mucoromycota</taxon>
        <taxon>Glomeromycotina</taxon>
        <taxon>Glomeromycetes</taxon>
        <taxon>Diversisporales</taxon>
        <taxon>Gigasporaceae</taxon>
        <taxon>Gigaspora</taxon>
    </lineage>
</organism>
<accession>A0ABN7XIG2</accession>
<feature type="non-terminal residue" evidence="1">
    <location>
        <position position="74"/>
    </location>
</feature>
<keyword evidence="2" id="KW-1185">Reference proteome</keyword>
<comment type="caution">
    <text evidence="1">The sequence shown here is derived from an EMBL/GenBank/DDBJ whole genome shotgun (WGS) entry which is preliminary data.</text>
</comment>
<reference evidence="1 2" key="1">
    <citation type="submission" date="2021-06" db="EMBL/GenBank/DDBJ databases">
        <authorList>
            <person name="Kallberg Y."/>
            <person name="Tangrot J."/>
            <person name="Rosling A."/>
        </authorList>
    </citation>
    <scope>NUCLEOTIDE SEQUENCE [LARGE SCALE GENOMIC DNA]</scope>
    <source>
        <strain evidence="1 2">120-4 pot B 10/14</strain>
    </source>
</reference>
<feature type="non-terminal residue" evidence="1">
    <location>
        <position position="1"/>
    </location>
</feature>
<dbReference type="EMBL" id="CAJVQB010140564">
    <property type="protein sequence ID" value="CAG8854631.1"/>
    <property type="molecule type" value="Genomic_DNA"/>
</dbReference>
<gene>
    <name evidence="1" type="ORF">GMARGA_LOCUS43452</name>
</gene>